<proteinExistence type="predicted"/>
<keyword evidence="2" id="KW-1185">Reference proteome</keyword>
<reference evidence="1 2" key="1">
    <citation type="journal article" date="2010" name="Stand. Genomic Sci.">
        <title>Complete genome sequence of Methanoplanus petrolearius type strain (SEBR 4847).</title>
        <authorList>
            <person name="Brambilla E."/>
            <person name="Djao O.D."/>
            <person name="Daligault H."/>
            <person name="Lapidus A."/>
            <person name="Lucas S."/>
            <person name="Hammon N."/>
            <person name="Nolan M."/>
            <person name="Tice H."/>
            <person name="Cheng J.F."/>
            <person name="Han C."/>
            <person name="Tapia R."/>
            <person name="Goodwin L."/>
            <person name="Pitluck S."/>
            <person name="Liolios K."/>
            <person name="Ivanova N."/>
            <person name="Mavromatis K."/>
            <person name="Mikhailova N."/>
            <person name="Pati A."/>
            <person name="Chen A."/>
            <person name="Palaniappan K."/>
            <person name="Land M."/>
            <person name="Hauser L."/>
            <person name="Chang Y.J."/>
            <person name="Jeffries C.D."/>
            <person name="Rohde M."/>
            <person name="Spring S."/>
            <person name="Sikorski J."/>
            <person name="Goker M."/>
            <person name="Woyke T."/>
            <person name="Bristow J."/>
            <person name="Eisen J.A."/>
            <person name="Markowitz V."/>
            <person name="Hugenholtz P."/>
            <person name="Kyrpides N.C."/>
            <person name="Klenk H.P."/>
        </authorList>
    </citation>
    <scope>NUCLEOTIDE SEQUENCE [LARGE SCALE GENOMIC DNA]</scope>
    <source>
        <strain evidence="2">DSM 11571 / OCM 486 / SEBR 4847</strain>
    </source>
</reference>
<protein>
    <submittedName>
        <fullName evidence="1">Uncharacterized protein</fullName>
    </submittedName>
</protein>
<evidence type="ECO:0000313" key="2">
    <source>
        <dbReference type="Proteomes" id="UP000006565"/>
    </source>
</evidence>
<organism evidence="1 2">
    <name type="scientific">Methanolacinia petrolearia (strain DSM 11571 / OCM 486 / SEBR 4847)</name>
    <name type="common">Methanoplanus petrolearius</name>
    <dbReference type="NCBI Taxonomy" id="679926"/>
    <lineage>
        <taxon>Archaea</taxon>
        <taxon>Methanobacteriati</taxon>
        <taxon>Methanobacteriota</taxon>
        <taxon>Stenosarchaea group</taxon>
        <taxon>Methanomicrobia</taxon>
        <taxon>Methanomicrobiales</taxon>
        <taxon>Methanomicrobiaceae</taxon>
        <taxon>Methanolacinia</taxon>
    </lineage>
</organism>
<gene>
    <name evidence="1" type="ordered locus">Mpet_2278</name>
</gene>
<dbReference type="HOGENOM" id="CLU_3178607_0_0_2"/>
<dbReference type="Proteomes" id="UP000006565">
    <property type="component" value="Chromosome"/>
</dbReference>
<dbReference type="EMBL" id="CP002117">
    <property type="protein sequence ID" value="ADN37026.1"/>
    <property type="molecule type" value="Genomic_DNA"/>
</dbReference>
<name>E1RD43_METP4</name>
<evidence type="ECO:0000313" key="1">
    <source>
        <dbReference type="EMBL" id="ADN37026.1"/>
    </source>
</evidence>
<sequence length="46" mass="4906" precursor="true">MPVVSTVTPLSGLPAGAVSFRNPTYGKYRKKENPGHCRLLTGSGFL</sequence>
<dbReference type="AlphaFoldDB" id="E1RD43"/>
<dbReference type="KEGG" id="mpi:Mpet_2278"/>
<accession>E1RD43</accession>